<keyword evidence="8" id="KW-0133">Cell shape</keyword>
<dbReference type="NCBIfam" id="TIGR02614">
    <property type="entry name" value="ftsW"/>
    <property type="match status" value="1"/>
</dbReference>
<feature type="transmembrane region" description="Helical" evidence="17">
    <location>
        <begin position="338"/>
        <end position="359"/>
    </location>
</feature>
<evidence type="ECO:0000256" key="6">
    <source>
        <dbReference type="ARBA" id="ARBA00022679"/>
    </source>
</evidence>
<evidence type="ECO:0000256" key="14">
    <source>
        <dbReference type="ARBA" id="ARBA00032370"/>
    </source>
</evidence>
<feature type="transmembrane region" description="Helical" evidence="17">
    <location>
        <begin position="110"/>
        <end position="130"/>
    </location>
</feature>
<dbReference type="PANTHER" id="PTHR30474">
    <property type="entry name" value="CELL CYCLE PROTEIN"/>
    <property type="match status" value="1"/>
</dbReference>
<feature type="transmembrane region" description="Helical" evidence="17">
    <location>
        <begin position="39"/>
        <end position="61"/>
    </location>
</feature>
<evidence type="ECO:0000256" key="15">
    <source>
        <dbReference type="ARBA" id="ARBA00044770"/>
    </source>
</evidence>
<feature type="transmembrane region" description="Helical" evidence="17">
    <location>
        <begin position="142"/>
        <end position="163"/>
    </location>
</feature>
<evidence type="ECO:0000256" key="12">
    <source>
        <dbReference type="ARBA" id="ARBA00023306"/>
    </source>
</evidence>
<keyword evidence="10 17" id="KW-1133">Transmembrane helix</keyword>
<evidence type="ECO:0000256" key="2">
    <source>
        <dbReference type="ARBA" id="ARBA00004752"/>
    </source>
</evidence>
<dbReference type="GO" id="GO:0009252">
    <property type="term" value="P:peptidoglycan biosynthetic process"/>
    <property type="evidence" value="ECO:0007669"/>
    <property type="project" value="UniProtKB-KW"/>
</dbReference>
<dbReference type="PROSITE" id="PS00428">
    <property type="entry name" value="FTSW_RODA_SPOVE"/>
    <property type="match status" value="1"/>
</dbReference>
<evidence type="ECO:0000313" key="18">
    <source>
        <dbReference type="EMBL" id="CAB4816309.1"/>
    </source>
</evidence>
<dbReference type="GO" id="GO:0008955">
    <property type="term" value="F:peptidoglycan glycosyltransferase activity"/>
    <property type="evidence" value="ECO:0007669"/>
    <property type="project" value="UniProtKB-EC"/>
</dbReference>
<feature type="transmembrane region" description="Helical" evidence="17">
    <location>
        <begin position="198"/>
        <end position="214"/>
    </location>
</feature>
<dbReference type="PANTHER" id="PTHR30474:SF2">
    <property type="entry name" value="PEPTIDOGLYCAN GLYCOSYLTRANSFERASE FTSW-RELATED"/>
    <property type="match status" value="1"/>
</dbReference>
<gene>
    <name evidence="18" type="ORF">UFOPK3001_01915</name>
    <name evidence="19" type="ORF">UFOPK3954_02372</name>
</gene>
<comment type="pathway">
    <text evidence="2">Cell wall biogenesis; peptidoglycan biosynthesis.</text>
</comment>
<keyword evidence="6" id="KW-0808">Transferase</keyword>
<dbReference type="GO" id="GO:0032153">
    <property type="term" value="C:cell division site"/>
    <property type="evidence" value="ECO:0007669"/>
    <property type="project" value="TreeGrafter"/>
</dbReference>
<protein>
    <recommendedName>
        <fullName evidence="15">peptidoglycan glycosyltransferase</fullName>
        <ecNumber evidence="15">2.4.99.28</ecNumber>
    </recommendedName>
    <alternativeName>
        <fullName evidence="14">Peptidoglycan polymerase</fullName>
    </alternativeName>
</protein>
<dbReference type="GO" id="GO:0005886">
    <property type="term" value="C:plasma membrane"/>
    <property type="evidence" value="ECO:0007669"/>
    <property type="project" value="UniProtKB-SubCell"/>
</dbReference>
<keyword evidence="12" id="KW-0131">Cell cycle</keyword>
<evidence type="ECO:0000256" key="8">
    <source>
        <dbReference type="ARBA" id="ARBA00022960"/>
    </source>
</evidence>
<evidence type="ECO:0000256" key="13">
    <source>
        <dbReference type="ARBA" id="ARBA00023316"/>
    </source>
</evidence>
<evidence type="ECO:0000256" key="10">
    <source>
        <dbReference type="ARBA" id="ARBA00022989"/>
    </source>
</evidence>
<evidence type="ECO:0000256" key="16">
    <source>
        <dbReference type="ARBA" id="ARBA00049902"/>
    </source>
</evidence>
<evidence type="ECO:0000256" key="1">
    <source>
        <dbReference type="ARBA" id="ARBA00004651"/>
    </source>
</evidence>
<evidence type="ECO:0000256" key="5">
    <source>
        <dbReference type="ARBA" id="ARBA00022676"/>
    </source>
</evidence>
<feature type="transmembrane region" description="Helical" evidence="17">
    <location>
        <begin position="81"/>
        <end position="98"/>
    </location>
</feature>
<keyword evidence="13" id="KW-0961">Cell wall biogenesis/degradation</keyword>
<dbReference type="GO" id="GO:0008360">
    <property type="term" value="P:regulation of cell shape"/>
    <property type="evidence" value="ECO:0007669"/>
    <property type="project" value="UniProtKB-KW"/>
</dbReference>
<evidence type="ECO:0000256" key="11">
    <source>
        <dbReference type="ARBA" id="ARBA00023136"/>
    </source>
</evidence>
<organism evidence="19">
    <name type="scientific">freshwater metagenome</name>
    <dbReference type="NCBI Taxonomy" id="449393"/>
    <lineage>
        <taxon>unclassified sequences</taxon>
        <taxon>metagenomes</taxon>
        <taxon>ecological metagenomes</taxon>
    </lineage>
</organism>
<keyword evidence="11 17" id="KW-0472">Membrane</keyword>
<feature type="transmembrane region" description="Helical" evidence="17">
    <location>
        <begin position="175"/>
        <end position="192"/>
    </location>
</feature>
<evidence type="ECO:0000256" key="7">
    <source>
        <dbReference type="ARBA" id="ARBA00022692"/>
    </source>
</evidence>
<keyword evidence="4" id="KW-0132">Cell division</keyword>
<evidence type="ECO:0000256" key="4">
    <source>
        <dbReference type="ARBA" id="ARBA00022618"/>
    </source>
</evidence>
<dbReference type="InterPro" id="IPR018365">
    <property type="entry name" value="Cell_cycle_FtsW-rel_CS"/>
</dbReference>
<keyword evidence="9" id="KW-0573">Peptidoglycan synthesis</keyword>
<keyword evidence="5" id="KW-0328">Glycosyltransferase</keyword>
<evidence type="ECO:0000256" key="3">
    <source>
        <dbReference type="ARBA" id="ARBA00022475"/>
    </source>
</evidence>
<comment type="subcellular location">
    <subcellularLocation>
        <location evidence="1">Cell membrane</location>
        <topology evidence="1">Multi-pass membrane protein</topology>
    </subcellularLocation>
</comment>
<dbReference type="EMBL" id="CAFBON010000355">
    <property type="protein sequence ID" value="CAB5012198.1"/>
    <property type="molecule type" value="Genomic_DNA"/>
</dbReference>
<dbReference type="GO" id="GO:0051301">
    <property type="term" value="P:cell division"/>
    <property type="evidence" value="ECO:0007669"/>
    <property type="project" value="UniProtKB-KW"/>
</dbReference>
<dbReference type="EC" id="2.4.99.28" evidence="15"/>
<keyword evidence="3" id="KW-1003">Cell membrane</keyword>
<dbReference type="GO" id="GO:0071555">
    <property type="term" value="P:cell wall organization"/>
    <property type="evidence" value="ECO:0007669"/>
    <property type="project" value="UniProtKB-KW"/>
</dbReference>
<accession>A0A6J7Q3K3</accession>
<feature type="transmembrane region" description="Helical" evidence="17">
    <location>
        <begin position="305"/>
        <end position="331"/>
    </location>
</feature>
<reference evidence="19" key="1">
    <citation type="submission" date="2020-05" db="EMBL/GenBank/DDBJ databases">
        <authorList>
            <person name="Chiriac C."/>
            <person name="Salcher M."/>
            <person name="Ghai R."/>
            <person name="Kavagutti S V."/>
        </authorList>
    </citation>
    <scope>NUCLEOTIDE SEQUENCE</scope>
</reference>
<evidence type="ECO:0000313" key="19">
    <source>
        <dbReference type="EMBL" id="CAB5012198.1"/>
    </source>
</evidence>
<dbReference type="InterPro" id="IPR001182">
    <property type="entry name" value="FtsW/RodA"/>
</dbReference>
<dbReference type="InterPro" id="IPR013437">
    <property type="entry name" value="FtsW"/>
</dbReference>
<sequence>MSSTTSGLDSPRQLRRAELASRRRHPAGREVVHTGPLPVSYYVIAIVMAILVPLGLVMVLSSSSITQFQAGNSPWRYFQRQVIWAFAGLFVMWVALRMPLRRIRMFCRSFWLLSMGLMLVPFVPGIGVSVRGARAWVGIGPLVFQPSEFLKLAVLLVAADVITRRGSRMGELKQVMLPCLTVIGLAAFMMVAQNDLGSAIVLGSIGLSVLFLAGAPLLPMFGVSAGLSGAAVAFALSTPYRRQRWTSFLDLMNSREGDGYQTWQSILSISNGGLTGRGVGAGSGKWGYVPLAHSDFIFAVLAEELGFIGVFAVLCAYVALIWAGTLVALACKDRFGSLVAGGVVCWIGIQTVINVGGVVGLMPVTGLTLPFLSYGGSSLLSMMAAGGLLLNVARNGR</sequence>
<feature type="transmembrane region" description="Helical" evidence="17">
    <location>
        <begin position="371"/>
        <end position="393"/>
    </location>
</feature>
<dbReference type="Pfam" id="PF01098">
    <property type="entry name" value="FTSW_RODA_SPOVE"/>
    <property type="match status" value="1"/>
</dbReference>
<keyword evidence="7 17" id="KW-0812">Transmembrane</keyword>
<dbReference type="GO" id="GO:0015648">
    <property type="term" value="F:lipid-linked peptidoglycan transporter activity"/>
    <property type="evidence" value="ECO:0007669"/>
    <property type="project" value="TreeGrafter"/>
</dbReference>
<comment type="catalytic activity">
    <reaction evidence="16">
        <text>[GlcNAc-(1-&gt;4)-Mur2Ac(oyl-L-Ala-gamma-D-Glu-L-Lys-D-Ala-D-Ala)](n)-di-trans,octa-cis-undecaprenyl diphosphate + beta-D-GlcNAc-(1-&gt;4)-Mur2Ac(oyl-L-Ala-gamma-D-Glu-L-Lys-D-Ala-D-Ala)-di-trans,octa-cis-undecaprenyl diphosphate = [GlcNAc-(1-&gt;4)-Mur2Ac(oyl-L-Ala-gamma-D-Glu-L-Lys-D-Ala-D-Ala)](n+1)-di-trans,octa-cis-undecaprenyl diphosphate + di-trans,octa-cis-undecaprenyl diphosphate + H(+)</text>
        <dbReference type="Rhea" id="RHEA:23708"/>
        <dbReference type="Rhea" id="RHEA-COMP:9602"/>
        <dbReference type="Rhea" id="RHEA-COMP:9603"/>
        <dbReference type="ChEBI" id="CHEBI:15378"/>
        <dbReference type="ChEBI" id="CHEBI:58405"/>
        <dbReference type="ChEBI" id="CHEBI:60033"/>
        <dbReference type="ChEBI" id="CHEBI:78435"/>
        <dbReference type="EC" id="2.4.99.28"/>
    </reaction>
</comment>
<proteinExistence type="predicted"/>
<name>A0A6J7Q3K3_9ZZZZ</name>
<evidence type="ECO:0000256" key="9">
    <source>
        <dbReference type="ARBA" id="ARBA00022984"/>
    </source>
</evidence>
<dbReference type="EMBL" id="CAFAAJ010000148">
    <property type="protein sequence ID" value="CAB4816309.1"/>
    <property type="molecule type" value="Genomic_DNA"/>
</dbReference>
<evidence type="ECO:0000256" key="17">
    <source>
        <dbReference type="SAM" id="Phobius"/>
    </source>
</evidence>
<dbReference type="AlphaFoldDB" id="A0A6J7Q3K3"/>